<dbReference type="Proteomes" id="UP000558688">
    <property type="component" value="Unassembled WGS sequence"/>
</dbReference>
<dbReference type="Pfam" id="PF01593">
    <property type="entry name" value="Amino_oxidase"/>
    <property type="match status" value="1"/>
</dbReference>
<dbReference type="SUPFAM" id="SSF51905">
    <property type="entry name" value="FAD/NAD(P)-binding domain"/>
    <property type="match status" value="1"/>
</dbReference>
<dbReference type="InterPro" id="IPR002937">
    <property type="entry name" value="Amino_oxidase"/>
</dbReference>
<gene>
    <name evidence="2" type="ORF">FOXYS1_6050</name>
</gene>
<proteinExistence type="predicted"/>
<dbReference type="PANTHER" id="PTHR10742">
    <property type="entry name" value="FLAVIN MONOAMINE OXIDASE"/>
    <property type="match status" value="1"/>
</dbReference>
<dbReference type="GO" id="GO:0009063">
    <property type="term" value="P:amino acid catabolic process"/>
    <property type="evidence" value="ECO:0007669"/>
    <property type="project" value="TreeGrafter"/>
</dbReference>
<sequence length="415" mass="46824">MRIPANHYLLHKYIEDFGLKPQLFDFEMKNKFIYISGYGETLTYDRFNDLLQRKDPKLLSLFPGLRECEKGKTCDKLFTEAVGKVVDDFWEAYEKAADEVSFPEKIQVQAIKDAYAAITKNNKGGEQAGMKQLQEGMDAVPNAFVSSERGEKSLVDDIIYGARVTEIGILEQSDPQIPLQAPVKVTYEVTANSLKKSITSDYLILAIPYTAQRTIAKSKPFVPMQEMAVRDVRYVEVTKILLQYKKRWWEEVFTKADQGLDGGLVSDLPIRYTMFPKTDGNTQFEHSNRGVIMAAYTFEQDATILGSLSPERRIQIAADNLNRIFPGARSLDLLEAGASQVFPADELAGGSAFCYFGPMQKTKFLDTMQKPDWENRVFFAGEQASFTHGWIQGAFEAGLRCVQQIWSVAIEGKAQ</sequence>
<dbReference type="GO" id="GO:0001716">
    <property type="term" value="F:L-amino-acid oxidase activity"/>
    <property type="evidence" value="ECO:0007669"/>
    <property type="project" value="TreeGrafter"/>
</dbReference>
<dbReference type="Gene3D" id="3.90.660.10">
    <property type="match status" value="1"/>
</dbReference>
<dbReference type="Gene3D" id="3.50.50.60">
    <property type="entry name" value="FAD/NAD(P)-binding domain"/>
    <property type="match status" value="1"/>
</dbReference>
<name>A0A8H5EJP8_FUSOX</name>
<dbReference type="PANTHER" id="PTHR10742:SF342">
    <property type="entry name" value="AMINE OXIDASE"/>
    <property type="match status" value="1"/>
</dbReference>
<feature type="domain" description="Amine oxidase" evidence="1">
    <location>
        <begin position="102"/>
        <end position="405"/>
    </location>
</feature>
<dbReference type="InterPro" id="IPR050281">
    <property type="entry name" value="Flavin_monoamine_oxidase"/>
</dbReference>
<dbReference type="InterPro" id="IPR036188">
    <property type="entry name" value="FAD/NAD-bd_sf"/>
</dbReference>
<dbReference type="SUPFAM" id="SSF54373">
    <property type="entry name" value="FAD-linked reductases, C-terminal domain"/>
    <property type="match status" value="1"/>
</dbReference>
<evidence type="ECO:0000313" key="2">
    <source>
        <dbReference type="EMBL" id="KAF5263210.1"/>
    </source>
</evidence>
<dbReference type="EMBL" id="JAAFOW010000948">
    <property type="protein sequence ID" value="KAF5263210.1"/>
    <property type="molecule type" value="Genomic_DNA"/>
</dbReference>
<evidence type="ECO:0000259" key="1">
    <source>
        <dbReference type="Pfam" id="PF01593"/>
    </source>
</evidence>
<comment type="caution">
    <text evidence="2">The sequence shown here is derived from an EMBL/GenBank/DDBJ whole genome shotgun (WGS) entry which is preliminary data.</text>
</comment>
<dbReference type="AlphaFoldDB" id="A0A8H5EJP8"/>
<protein>
    <recommendedName>
        <fullName evidence="1">Amine oxidase domain-containing protein</fullName>
    </recommendedName>
</protein>
<reference evidence="2" key="1">
    <citation type="submission" date="2020-02" db="EMBL/GenBank/DDBJ databases">
        <title>Identification and distribution of gene clusters putatively required for synthesis of sphingolipid metabolism inhibitors in phylogenetically diverse species of the filamentous fungus Fusarium.</title>
        <authorList>
            <person name="Kim H.-S."/>
            <person name="Busman M."/>
            <person name="Brown D.W."/>
            <person name="Divon H."/>
            <person name="Uhlig S."/>
            <person name="Proctor R.H."/>
        </authorList>
    </citation>
    <scope>NUCLEOTIDE SEQUENCE [LARGE SCALE GENOMIC DNA]</scope>
    <source>
        <strain evidence="2">NRRL 39464</strain>
    </source>
</reference>
<accession>A0A8H5EJP8</accession>
<evidence type="ECO:0000313" key="3">
    <source>
        <dbReference type="Proteomes" id="UP000558688"/>
    </source>
</evidence>
<organism evidence="2 3">
    <name type="scientific">Fusarium oxysporum</name>
    <name type="common">Fusarium vascular wilt</name>
    <dbReference type="NCBI Taxonomy" id="5507"/>
    <lineage>
        <taxon>Eukaryota</taxon>
        <taxon>Fungi</taxon>
        <taxon>Dikarya</taxon>
        <taxon>Ascomycota</taxon>
        <taxon>Pezizomycotina</taxon>
        <taxon>Sordariomycetes</taxon>
        <taxon>Hypocreomycetidae</taxon>
        <taxon>Hypocreales</taxon>
        <taxon>Nectriaceae</taxon>
        <taxon>Fusarium</taxon>
        <taxon>Fusarium oxysporum species complex</taxon>
    </lineage>
</organism>
<dbReference type="Gene3D" id="1.20.1440.240">
    <property type="match status" value="1"/>
</dbReference>